<feature type="region of interest" description="Disordered" evidence="10">
    <location>
        <begin position="307"/>
        <end position="326"/>
    </location>
</feature>
<feature type="transmembrane region" description="Helical" evidence="11">
    <location>
        <begin position="227"/>
        <end position="245"/>
    </location>
</feature>
<keyword evidence="3 11" id="KW-0812">Transmembrane</keyword>
<keyword evidence="4" id="KW-0256">Endoplasmic reticulum</keyword>
<feature type="domain" description="Sec20 C-terminal" evidence="12">
    <location>
        <begin position="159"/>
        <end position="248"/>
    </location>
</feature>
<dbReference type="Proteomes" id="UP001194746">
    <property type="component" value="Unassembled WGS sequence"/>
</dbReference>
<comment type="subcellular location">
    <subcellularLocation>
        <location evidence="1">Endoplasmic reticulum membrane</location>
        <topology evidence="1">Single-pass type IV membrane protein</topology>
    </subcellularLocation>
</comment>
<evidence type="ECO:0000256" key="9">
    <source>
        <dbReference type="ARBA" id="ARBA00037934"/>
    </source>
</evidence>
<evidence type="ECO:0000256" key="11">
    <source>
        <dbReference type="SAM" id="Phobius"/>
    </source>
</evidence>
<evidence type="ECO:0000256" key="6">
    <source>
        <dbReference type="ARBA" id="ARBA00022989"/>
    </source>
</evidence>
<dbReference type="PANTHER" id="PTHR12825:SF0">
    <property type="entry name" value="VESICLE TRANSPORT PROTEIN SEC20"/>
    <property type="match status" value="1"/>
</dbReference>
<keyword evidence="5" id="KW-0931">ER-Golgi transport</keyword>
<dbReference type="GO" id="GO:0031201">
    <property type="term" value="C:SNARE complex"/>
    <property type="evidence" value="ECO:0007669"/>
    <property type="project" value="TreeGrafter"/>
</dbReference>
<evidence type="ECO:0000256" key="1">
    <source>
        <dbReference type="ARBA" id="ARBA00004163"/>
    </source>
</evidence>
<organism evidence="13 14">
    <name type="scientific">Aspergillus nanangensis</name>
    <dbReference type="NCBI Taxonomy" id="2582783"/>
    <lineage>
        <taxon>Eukaryota</taxon>
        <taxon>Fungi</taxon>
        <taxon>Dikarya</taxon>
        <taxon>Ascomycota</taxon>
        <taxon>Pezizomycotina</taxon>
        <taxon>Eurotiomycetes</taxon>
        <taxon>Eurotiomycetidae</taxon>
        <taxon>Eurotiales</taxon>
        <taxon>Aspergillaceae</taxon>
        <taxon>Aspergillus</taxon>
        <taxon>Aspergillus subgen. Circumdati</taxon>
    </lineage>
</organism>
<evidence type="ECO:0000256" key="4">
    <source>
        <dbReference type="ARBA" id="ARBA00022824"/>
    </source>
</evidence>
<accession>A0AAD4CUD3</accession>
<dbReference type="GO" id="GO:0005484">
    <property type="term" value="F:SNAP receptor activity"/>
    <property type="evidence" value="ECO:0007669"/>
    <property type="project" value="InterPro"/>
</dbReference>
<keyword evidence="2" id="KW-0813">Transport</keyword>
<dbReference type="InterPro" id="IPR056173">
    <property type="entry name" value="Sec20_C"/>
</dbReference>
<evidence type="ECO:0000259" key="12">
    <source>
        <dbReference type="Pfam" id="PF03908"/>
    </source>
</evidence>
<dbReference type="GO" id="GO:0006890">
    <property type="term" value="P:retrograde vesicle-mediated transport, Golgi to endoplasmic reticulum"/>
    <property type="evidence" value="ECO:0007669"/>
    <property type="project" value="InterPro"/>
</dbReference>
<evidence type="ECO:0000313" key="14">
    <source>
        <dbReference type="Proteomes" id="UP001194746"/>
    </source>
</evidence>
<evidence type="ECO:0000256" key="3">
    <source>
        <dbReference type="ARBA" id="ARBA00022692"/>
    </source>
</evidence>
<feature type="transmembrane region" description="Helical" evidence="11">
    <location>
        <begin position="257"/>
        <end position="277"/>
    </location>
</feature>
<evidence type="ECO:0000256" key="7">
    <source>
        <dbReference type="ARBA" id="ARBA00023054"/>
    </source>
</evidence>
<gene>
    <name evidence="13" type="ORF">FE257_000487</name>
</gene>
<dbReference type="InterPro" id="IPR005606">
    <property type="entry name" value="Sec20"/>
</dbReference>
<keyword evidence="7" id="KW-0175">Coiled coil</keyword>
<comment type="similarity">
    <text evidence="9">Belongs to the SEC20 family.</text>
</comment>
<comment type="caution">
    <text evidence="13">The sequence shown here is derived from an EMBL/GenBank/DDBJ whole genome shotgun (WGS) entry which is preliminary data.</text>
</comment>
<evidence type="ECO:0000256" key="2">
    <source>
        <dbReference type="ARBA" id="ARBA00022448"/>
    </source>
</evidence>
<protein>
    <recommendedName>
        <fullName evidence="12">Sec20 C-terminal domain-containing protein</fullName>
    </recommendedName>
</protein>
<feature type="region of interest" description="Disordered" evidence="10">
    <location>
        <begin position="339"/>
        <end position="384"/>
    </location>
</feature>
<keyword evidence="6 11" id="KW-1133">Transmembrane helix</keyword>
<evidence type="ECO:0000256" key="8">
    <source>
        <dbReference type="ARBA" id="ARBA00023136"/>
    </source>
</evidence>
<feature type="compositionally biased region" description="Basic and acidic residues" evidence="10">
    <location>
        <begin position="353"/>
        <end position="384"/>
    </location>
</feature>
<dbReference type="EMBL" id="VCAU01000010">
    <property type="protein sequence ID" value="KAF9892895.1"/>
    <property type="molecule type" value="Genomic_DNA"/>
</dbReference>
<sequence>MSSPSILQSRLKELSTSLAQIHTLVSRLRNLTTAVGQGDEARLELGTEIHSLLKDAEEQLELLRVDVEVLDTSTESRRKGVDNEKELERERIVSLAARLTEDLKKTRGDFRMAQLQAKRNAEAARRKERELLFSRAQSAERQRQSNEKLTQDEVVLNASNDVTASLRRTHQLMQAELSRSQFAQQTLEQSTTALSSLSESYSSADYIISSTRNLIGSLLRSRKSDTWYLESAFYVLIGTITWLLFRRILYGPLWWLLWIPLKLVVNFVFAVFGAIGLTSKSVQSSPSDIETPILETPIVNPKVEPNVQSAEGDTMWDQKPTAEDEESDRMIDHIGHMVDNGKQEETVLDDISPEERQRQEELPRNTKKRMYEATEAVQNRKDEL</sequence>
<dbReference type="GO" id="GO:0005789">
    <property type="term" value="C:endoplasmic reticulum membrane"/>
    <property type="evidence" value="ECO:0007669"/>
    <property type="project" value="UniProtKB-SubCell"/>
</dbReference>
<keyword evidence="8 11" id="KW-0472">Membrane</keyword>
<name>A0AAD4CUD3_ASPNN</name>
<proteinExistence type="inferred from homology"/>
<dbReference type="PANTHER" id="PTHR12825">
    <property type="entry name" value="BNIP1-RELATED"/>
    <property type="match status" value="1"/>
</dbReference>
<keyword evidence="14" id="KW-1185">Reference proteome</keyword>
<dbReference type="AlphaFoldDB" id="A0AAD4CUD3"/>
<evidence type="ECO:0000256" key="5">
    <source>
        <dbReference type="ARBA" id="ARBA00022892"/>
    </source>
</evidence>
<reference evidence="13" key="2">
    <citation type="submission" date="2020-02" db="EMBL/GenBank/DDBJ databases">
        <authorList>
            <person name="Gilchrist C.L.M."/>
            <person name="Chooi Y.-H."/>
        </authorList>
    </citation>
    <scope>NUCLEOTIDE SEQUENCE</scope>
    <source>
        <strain evidence="13">MST-FP2251</strain>
    </source>
</reference>
<evidence type="ECO:0000313" key="13">
    <source>
        <dbReference type="EMBL" id="KAF9892895.1"/>
    </source>
</evidence>
<dbReference type="Pfam" id="PF03908">
    <property type="entry name" value="Sec20"/>
    <property type="match status" value="1"/>
</dbReference>
<reference evidence="13" key="1">
    <citation type="journal article" date="2019" name="Beilstein J. Org. Chem.">
        <title>Nanangenines: drimane sesquiterpenoids as the dominant metabolite cohort of a novel Australian fungus, Aspergillus nanangensis.</title>
        <authorList>
            <person name="Lacey H.J."/>
            <person name="Gilchrist C.L.M."/>
            <person name="Crombie A."/>
            <person name="Kalaitzis J.A."/>
            <person name="Vuong D."/>
            <person name="Rutledge P.J."/>
            <person name="Turner P."/>
            <person name="Pitt J.I."/>
            <person name="Lacey E."/>
            <person name="Chooi Y.H."/>
            <person name="Piggott A.M."/>
        </authorList>
    </citation>
    <scope>NUCLEOTIDE SEQUENCE</scope>
    <source>
        <strain evidence="13">MST-FP2251</strain>
    </source>
</reference>
<evidence type="ECO:0000256" key="10">
    <source>
        <dbReference type="SAM" id="MobiDB-lite"/>
    </source>
</evidence>